<name>A0A8D8N7S6_CULPI</name>
<dbReference type="EMBL" id="HBUE01148706">
    <property type="protein sequence ID" value="CAG6503987.1"/>
    <property type="molecule type" value="Transcribed_RNA"/>
</dbReference>
<protein>
    <submittedName>
        <fullName evidence="1">(northern house mosquito) hypothetical protein</fullName>
    </submittedName>
</protein>
<organism evidence="1">
    <name type="scientific">Culex pipiens</name>
    <name type="common">House mosquito</name>
    <dbReference type="NCBI Taxonomy" id="7175"/>
    <lineage>
        <taxon>Eukaryota</taxon>
        <taxon>Metazoa</taxon>
        <taxon>Ecdysozoa</taxon>
        <taxon>Arthropoda</taxon>
        <taxon>Hexapoda</taxon>
        <taxon>Insecta</taxon>
        <taxon>Pterygota</taxon>
        <taxon>Neoptera</taxon>
        <taxon>Endopterygota</taxon>
        <taxon>Diptera</taxon>
        <taxon>Nematocera</taxon>
        <taxon>Culicoidea</taxon>
        <taxon>Culicidae</taxon>
        <taxon>Culicinae</taxon>
        <taxon>Culicini</taxon>
        <taxon>Culex</taxon>
        <taxon>Culex</taxon>
    </lineage>
</organism>
<sequence>MFHNLPKLPRQRCRPFRILQHVLKLHPFLQRGRHVADVLRAQLLARFCVHVLFNQPPVNAVKQQLQHLLALLRRKFLAVSQVLSAFCGHLMIVDITHVDHLQQLATLGRAKRDEGRTVVTQ</sequence>
<accession>A0A8D8N7S6</accession>
<dbReference type="AlphaFoldDB" id="A0A8D8N7S6"/>
<reference evidence="1" key="1">
    <citation type="submission" date="2021-05" db="EMBL/GenBank/DDBJ databases">
        <authorList>
            <person name="Alioto T."/>
            <person name="Alioto T."/>
            <person name="Gomez Garrido J."/>
        </authorList>
    </citation>
    <scope>NUCLEOTIDE SEQUENCE</scope>
</reference>
<dbReference type="EMBL" id="HBUE01253663">
    <property type="protein sequence ID" value="CAG6555263.1"/>
    <property type="molecule type" value="Transcribed_RNA"/>
</dbReference>
<proteinExistence type="predicted"/>
<dbReference type="EMBL" id="HBUE01148705">
    <property type="protein sequence ID" value="CAG6503986.1"/>
    <property type="molecule type" value="Transcribed_RNA"/>
</dbReference>
<dbReference type="EMBL" id="HBUE01253662">
    <property type="protein sequence ID" value="CAG6555262.1"/>
    <property type="molecule type" value="Transcribed_RNA"/>
</dbReference>
<evidence type="ECO:0000313" key="1">
    <source>
        <dbReference type="EMBL" id="CAG6555262.1"/>
    </source>
</evidence>
<dbReference type="EMBL" id="HBUE01040049">
    <property type="protein sequence ID" value="CAG6460280.1"/>
    <property type="molecule type" value="Transcribed_RNA"/>
</dbReference>